<evidence type="ECO:0000259" key="1">
    <source>
        <dbReference type="SMART" id="SM00460"/>
    </source>
</evidence>
<reference evidence="2 3" key="1">
    <citation type="submission" date="2016-06" db="EMBL/GenBank/DDBJ databases">
        <authorList>
            <person name="Kjaerup R.B."/>
            <person name="Dalgaard T.S."/>
            <person name="Juul-Madsen H.R."/>
        </authorList>
    </citation>
    <scope>NUCLEOTIDE SEQUENCE [LARGE SCALE GENOMIC DNA]</scope>
    <source>
        <strain evidence="2 3">E3012</strain>
    </source>
</reference>
<dbReference type="SUPFAM" id="SSF54001">
    <property type="entry name" value="Cysteine proteinases"/>
    <property type="match status" value="1"/>
</dbReference>
<dbReference type="InterPro" id="IPR038765">
    <property type="entry name" value="Papain-like_cys_pep_sf"/>
</dbReference>
<proteinExistence type="predicted"/>
<dbReference type="Gene3D" id="2.60.40.2250">
    <property type="match status" value="1"/>
</dbReference>
<dbReference type="OrthoDB" id="5438043at2"/>
<dbReference type="Pfam" id="PF01841">
    <property type="entry name" value="Transglut_core"/>
    <property type="match status" value="1"/>
</dbReference>
<dbReference type="Proteomes" id="UP000092683">
    <property type="component" value="Unassembled WGS sequence"/>
</dbReference>
<organism evidence="2 3">
    <name type="scientific">Mycobacterium malmoense</name>
    <dbReference type="NCBI Taxonomy" id="1780"/>
    <lineage>
        <taxon>Bacteria</taxon>
        <taxon>Bacillati</taxon>
        <taxon>Actinomycetota</taxon>
        <taxon>Actinomycetes</taxon>
        <taxon>Mycobacteriales</taxon>
        <taxon>Mycobacteriaceae</taxon>
        <taxon>Mycobacterium</taxon>
    </lineage>
</organism>
<protein>
    <submittedName>
        <fullName evidence="2">Transglutaminase</fullName>
    </submittedName>
</protein>
<feature type="domain" description="Transglutaminase-like" evidence="1">
    <location>
        <begin position="168"/>
        <end position="228"/>
    </location>
</feature>
<gene>
    <name evidence="2" type="ORF">A5677_17735</name>
</gene>
<dbReference type="SMART" id="SM00460">
    <property type="entry name" value="TGc"/>
    <property type="match status" value="1"/>
</dbReference>
<dbReference type="RefSeq" id="WP_065480680.1">
    <property type="nucleotide sequence ID" value="NZ_MBEE01000089.1"/>
</dbReference>
<sequence length="284" mass="30320">MPAWKRRRAEADGSTIDAGRSVGVEIEVEVTEPTVLDFQIAVSQQPGIEVDESLTIERNGKAVEPREIIGPHDSRIHVVAADKGTVTLSYSATVGGQADPTPANDIDAITYLRPSRYAEADKFFGFAATEFEQYAKSAALLEKVSSWVGTRLSYVPGSSDPIDGATDTLLAGAGVCRDYAHLVIALLRAVNVPARLAAVYAPGCQPMDFHAVAEALIDGVWRVVDATCLAPRQSMLRIATGRDAADTAFLDNHGGAITMRNMTVTAVVEGELPKDSVEQPVSLR</sequence>
<dbReference type="InterPro" id="IPR002931">
    <property type="entry name" value="Transglutaminase-like"/>
</dbReference>
<evidence type="ECO:0000313" key="3">
    <source>
        <dbReference type="Proteomes" id="UP000092683"/>
    </source>
</evidence>
<comment type="caution">
    <text evidence="2">The sequence shown here is derived from an EMBL/GenBank/DDBJ whole genome shotgun (WGS) entry which is preliminary data.</text>
</comment>
<dbReference type="AlphaFoldDB" id="A0A1B9DA06"/>
<name>A0A1B9DA06_MYCMA</name>
<accession>A0A1B9DA06</accession>
<dbReference type="PANTHER" id="PTHR33490:SF12">
    <property type="entry name" value="BLL5557 PROTEIN"/>
    <property type="match status" value="1"/>
</dbReference>
<dbReference type="PANTHER" id="PTHR33490">
    <property type="entry name" value="BLR5614 PROTEIN-RELATED"/>
    <property type="match status" value="1"/>
</dbReference>
<dbReference type="EMBL" id="MBEE01000089">
    <property type="protein sequence ID" value="OCB56736.1"/>
    <property type="molecule type" value="Genomic_DNA"/>
</dbReference>
<dbReference type="Gene3D" id="3.10.620.30">
    <property type="match status" value="1"/>
</dbReference>
<evidence type="ECO:0000313" key="2">
    <source>
        <dbReference type="EMBL" id="OCB56736.1"/>
    </source>
</evidence>